<gene>
    <name evidence="1" type="ORF">GMJLKIPL_5642</name>
</gene>
<proteinExistence type="predicted"/>
<dbReference type="Proteomes" id="UP001055153">
    <property type="component" value="Unassembled WGS sequence"/>
</dbReference>
<evidence type="ECO:0000313" key="1">
    <source>
        <dbReference type="EMBL" id="GJE03685.1"/>
    </source>
</evidence>
<dbReference type="EMBL" id="BPQQ01000086">
    <property type="protein sequence ID" value="GJE03685.1"/>
    <property type="molecule type" value="Genomic_DNA"/>
</dbReference>
<comment type="caution">
    <text evidence="1">The sequence shown here is derived from an EMBL/GenBank/DDBJ whole genome shotgun (WGS) entry which is preliminary data.</text>
</comment>
<organism evidence="1 2">
    <name type="scientific">Methylobacterium isbiliense</name>
    <dbReference type="NCBI Taxonomy" id="315478"/>
    <lineage>
        <taxon>Bacteria</taxon>
        <taxon>Pseudomonadati</taxon>
        <taxon>Pseudomonadota</taxon>
        <taxon>Alphaproteobacteria</taxon>
        <taxon>Hyphomicrobiales</taxon>
        <taxon>Methylobacteriaceae</taxon>
        <taxon>Methylobacterium</taxon>
    </lineage>
</organism>
<reference evidence="1" key="2">
    <citation type="submission" date="2021-08" db="EMBL/GenBank/DDBJ databases">
        <authorList>
            <person name="Tani A."/>
            <person name="Ola A."/>
            <person name="Ogura Y."/>
            <person name="Katsura K."/>
            <person name="Hayashi T."/>
        </authorList>
    </citation>
    <scope>NUCLEOTIDE SEQUENCE</scope>
    <source>
        <strain evidence="1">DSM 17168</strain>
    </source>
</reference>
<dbReference type="RefSeq" id="WP_238241061.1">
    <property type="nucleotide sequence ID" value="NZ_BPQQ01000086.1"/>
</dbReference>
<reference evidence="1" key="1">
    <citation type="journal article" date="2021" name="Front. Microbiol.">
        <title>Comprehensive Comparative Genomics and Phenotyping of Methylobacterium Species.</title>
        <authorList>
            <person name="Alessa O."/>
            <person name="Ogura Y."/>
            <person name="Fujitani Y."/>
            <person name="Takami H."/>
            <person name="Hayashi T."/>
            <person name="Sahin N."/>
            <person name="Tani A."/>
        </authorList>
    </citation>
    <scope>NUCLEOTIDE SEQUENCE</scope>
    <source>
        <strain evidence="1">DSM 17168</strain>
    </source>
</reference>
<name>A0ABQ4SME5_9HYPH</name>
<sequence length="109" mass="12415">MSALANAQDEAETREDIRAYLTEGLKTEVFPRADTHERVLEVTARLRPAAGDLRAKLVIGGFTLHAVEAGEIEQSCETCMYFLVHRRFCELPELALPVEPEWSCRLWRI</sequence>
<keyword evidence="2" id="KW-1185">Reference proteome</keyword>
<evidence type="ECO:0000313" key="2">
    <source>
        <dbReference type="Proteomes" id="UP001055153"/>
    </source>
</evidence>
<protein>
    <submittedName>
        <fullName evidence="1">Uncharacterized protein</fullName>
    </submittedName>
</protein>
<accession>A0ABQ4SME5</accession>